<reference evidence="1" key="1">
    <citation type="submission" date="2019-04" db="EMBL/GenBank/DDBJ databases">
        <title>Evolution of Biomass-Degrading Anaerobic Consortia Revealed by Metagenomics.</title>
        <authorList>
            <person name="Peng X."/>
        </authorList>
    </citation>
    <scope>NUCLEOTIDE SEQUENCE</scope>
    <source>
        <strain evidence="1">SIG242</strain>
    </source>
</reference>
<dbReference type="AlphaFoldDB" id="A0A927WLY4"/>
<evidence type="ECO:0000313" key="2">
    <source>
        <dbReference type="Proteomes" id="UP000772151"/>
    </source>
</evidence>
<gene>
    <name evidence="1" type="ORF">E7203_00345</name>
</gene>
<sequence length="538" mass="60561">MMKKFALFLVLCAAVFGLLYGAKFCRDTFAQTDGGLAVVTVNNLGRTDGRVLEDVQRTAEAFPQFMEEKFQVKLQRPTQIWVGADTAQYQELLTKRLGMEEKNAPQKAQYTNGQSSGRKAMVAIDGTRKKLGDSSECISTTAHELFHQLQYELSDGRSGYENSLFWLEEGTADYAGALLCENLGGRSVDKWYRDARFTLQNARNVASVGRLQHTTEAERLDMMTTQAKHYTLADVMTMYLLKQYGGSQPEQKIVAYYKGMEKGEAEQVFAQTFGVELPVFLQEFSQWWQKELTAPAEVDTVIRPGANEAVARQFLQQVNLSRQWLKRNWGKDLHGHYQLVLVTSPEDFAAAMEEYCHVSREEAQKTADGSVWAENNSTVFVNLARVEDKRQAIFVSGTMMSRLFMMQQLGNDSSGMAWLLRGGSYVAGVGRLVEDGQGTLPAYQKAWRKELRQNAPLPAVDKLQTPEDLQTAMNQYGNDQVSRLCEYAAAELVNRYGWASLYAWQTATRQSGDGRQAFSKVFGLTLADFAAQIHLMIY</sequence>
<accession>A0A927WLY4</accession>
<dbReference type="Proteomes" id="UP000772151">
    <property type="component" value="Unassembled WGS sequence"/>
</dbReference>
<protein>
    <submittedName>
        <fullName evidence="1">Uncharacterized protein</fullName>
    </submittedName>
</protein>
<organism evidence="1 2">
    <name type="scientific">Selenomonas ruminantium</name>
    <dbReference type="NCBI Taxonomy" id="971"/>
    <lineage>
        <taxon>Bacteria</taxon>
        <taxon>Bacillati</taxon>
        <taxon>Bacillota</taxon>
        <taxon>Negativicutes</taxon>
        <taxon>Selenomonadales</taxon>
        <taxon>Selenomonadaceae</taxon>
        <taxon>Selenomonas</taxon>
    </lineage>
</organism>
<comment type="caution">
    <text evidence="1">The sequence shown here is derived from an EMBL/GenBank/DDBJ whole genome shotgun (WGS) entry which is preliminary data.</text>
</comment>
<name>A0A927WLY4_SELRU</name>
<dbReference type="SUPFAM" id="SSF55486">
    <property type="entry name" value="Metalloproteases ('zincins'), catalytic domain"/>
    <property type="match status" value="1"/>
</dbReference>
<evidence type="ECO:0000313" key="1">
    <source>
        <dbReference type="EMBL" id="MBE6083919.1"/>
    </source>
</evidence>
<proteinExistence type="predicted"/>
<dbReference type="EMBL" id="SVCA01000001">
    <property type="protein sequence ID" value="MBE6083919.1"/>
    <property type="molecule type" value="Genomic_DNA"/>
</dbReference>
<dbReference type="RefSeq" id="WP_303667869.1">
    <property type="nucleotide sequence ID" value="NZ_SVCA01000001.1"/>
</dbReference>